<keyword evidence="3" id="KW-1185">Reference proteome</keyword>
<dbReference type="RefSeq" id="WP_377401365.1">
    <property type="nucleotide sequence ID" value="NZ_JBHTFQ010000003.1"/>
</dbReference>
<comment type="caution">
    <text evidence="2">The sequence shown here is derived from an EMBL/GenBank/DDBJ whole genome shotgun (WGS) entry which is preliminary data.</text>
</comment>
<evidence type="ECO:0008006" key="4">
    <source>
        <dbReference type="Google" id="ProtNLM"/>
    </source>
</evidence>
<organism evidence="2 3">
    <name type="scientific">Plastorhodobacter daqingensis</name>
    <dbReference type="NCBI Taxonomy" id="1387281"/>
    <lineage>
        <taxon>Bacteria</taxon>
        <taxon>Pseudomonadati</taxon>
        <taxon>Pseudomonadota</taxon>
        <taxon>Alphaproteobacteria</taxon>
        <taxon>Rhodobacterales</taxon>
        <taxon>Paracoccaceae</taxon>
        <taxon>Plastorhodobacter</taxon>
    </lineage>
</organism>
<accession>A0ABW2UKL1</accession>
<evidence type="ECO:0000256" key="1">
    <source>
        <dbReference type="SAM" id="SignalP"/>
    </source>
</evidence>
<protein>
    <recommendedName>
        <fullName evidence="4">Lipoprotein</fullName>
    </recommendedName>
</protein>
<gene>
    <name evidence="2" type="ORF">ACFQXB_07215</name>
</gene>
<name>A0ABW2UKL1_9RHOB</name>
<proteinExistence type="predicted"/>
<keyword evidence="1" id="KW-0732">Signal</keyword>
<evidence type="ECO:0000313" key="2">
    <source>
        <dbReference type="EMBL" id="MFC7703979.1"/>
    </source>
</evidence>
<evidence type="ECO:0000313" key="3">
    <source>
        <dbReference type="Proteomes" id="UP001596516"/>
    </source>
</evidence>
<feature type="signal peptide" evidence="1">
    <location>
        <begin position="1"/>
        <end position="18"/>
    </location>
</feature>
<dbReference type="EMBL" id="JBHTFQ010000003">
    <property type="protein sequence ID" value="MFC7703979.1"/>
    <property type="molecule type" value="Genomic_DNA"/>
</dbReference>
<sequence>MKALILAPVLLCACASPAPEFLGAPQTRIERDGMRFALFRKGDRVQVIRLDHADRATRQSLPDLMLRLIAEETGCQPRLSSLRGDTGEIRARLACPADQSAPRAASG</sequence>
<dbReference type="Proteomes" id="UP001596516">
    <property type="component" value="Unassembled WGS sequence"/>
</dbReference>
<feature type="chain" id="PRO_5047108244" description="Lipoprotein" evidence="1">
    <location>
        <begin position="19"/>
        <end position="107"/>
    </location>
</feature>
<reference evidence="3" key="1">
    <citation type="journal article" date="2019" name="Int. J. Syst. Evol. Microbiol.">
        <title>The Global Catalogue of Microorganisms (GCM) 10K type strain sequencing project: providing services to taxonomists for standard genome sequencing and annotation.</title>
        <authorList>
            <consortium name="The Broad Institute Genomics Platform"/>
            <consortium name="The Broad Institute Genome Sequencing Center for Infectious Disease"/>
            <person name="Wu L."/>
            <person name="Ma J."/>
        </authorList>
    </citation>
    <scope>NUCLEOTIDE SEQUENCE [LARGE SCALE GENOMIC DNA]</scope>
    <source>
        <strain evidence="3">CGMCC 1.12750</strain>
    </source>
</reference>